<gene>
    <name evidence="2" type="ORF">ACAOBT_LOCUS33775</name>
</gene>
<protein>
    <submittedName>
        <fullName evidence="2">Uncharacterized protein</fullName>
    </submittedName>
</protein>
<proteinExistence type="predicted"/>
<name>A0A9P0MDC7_ACAOB</name>
<dbReference type="AlphaFoldDB" id="A0A9P0MDC7"/>
<keyword evidence="1" id="KW-0812">Transmembrane</keyword>
<accession>A0A9P0MDC7</accession>
<evidence type="ECO:0000313" key="3">
    <source>
        <dbReference type="Proteomes" id="UP001152888"/>
    </source>
</evidence>
<keyword evidence="3" id="KW-1185">Reference proteome</keyword>
<dbReference type="EMBL" id="CAKOFQ010008397">
    <property type="protein sequence ID" value="CAH2013943.1"/>
    <property type="molecule type" value="Genomic_DNA"/>
</dbReference>
<dbReference type="Proteomes" id="UP001152888">
    <property type="component" value="Unassembled WGS sequence"/>
</dbReference>
<evidence type="ECO:0000256" key="1">
    <source>
        <dbReference type="SAM" id="Phobius"/>
    </source>
</evidence>
<reference evidence="2" key="1">
    <citation type="submission" date="2022-03" db="EMBL/GenBank/DDBJ databases">
        <authorList>
            <person name="Sayadi A."/>
        </authorList>
    </citation>
    <scope>NUCLEOTIDE SEQUENCE</scope>
</reference>
<keyword evidence="1" id="KW-0472">Membrane</keyword>
<keyword evidence="1" id="KW-1133">Transmembrane helix</keyword>
<evidence type="ECO:0000313" key="2">
    <source>
        <dbReference type="EMBL" id="CAH2013943.1"/>
    </source>
</evidence>
<comment type="caution">
    <text evidence="2">The sequence shown here is derived from an EMBL/GenBank/DDBJ whole genome shotgun (WGS) entry which is preliminary data.</text>
</comment>
<feature type="transmembrane region" description="Helical" evidence="1">
    <location>
        <begin position="25"/>
        <end position="45"/>
    </location>
</feature>
<organism evidence="2 3">
    <name type="scientific">Acanthoscelides obtectus</name>
    <name type="common">Bean weevil</name>
    <name type="synonym">Bruchus obtectus</name>
    <dbReference type="NCBI Taxonomy" id="200917"/>
    <lineage>
        <taxon>Eukaryota</taxon>
        <taxon>Metazoa</taxon>
        <taxon>Ecdysozoa</taxon>
        <taxon>Arthropoda</taxon>
        <taxon>Hexapoda</taxon>
        <taxon>Insecta</taxon>
        <taxon>Pterygota</taxon>
        <taxon>Neoptera</taxon>
        <taxon>Endopterygota</taxon>
        <taxon>Coleoptera</taxon>
        <taxon>Polyphaga</taxon>
        <taxon>Cucujiformia</taxon>
        <taxon>Chrysomeloidea</taxon>
        <taxon>Chrysomelidae</taxon>
        <taxon>Bruchinae</taxon>
        <taxon>Bruchini</taxon>
        <taxon>Acanthoscelides</taxon>
    </lineage>
</organism>
<sequence>MKVFYFCHAYRRLRNHQGWDQGHRIVFLSAAAVMLHPIFVFYCLCLDHQQYALHP</sequence>